<name>A0A9D1G0J2_9FIRM</name>
<dbReference type="InterPro" id="IPR018770">
    <property type="entry name" value="ChloroindolylP_hydrolase"/>
</dbReference>
<reference evidence="2" key="2">
    <citation type="journal article" date="2021" name="PeerJ">
        <title>Extensive microbial diversity within the chicken gut microbiome revealed by metagenomics and culture.</title>
        <authorList>
            <person name="Gilroy R."/>
            <person name="Ravi A."/>
            <person name="Getino M."/>
            <person name="Pursley I."/>
            <person name="Horton D.L."/>
            <person name="Alikhan N.F."/>
            <person name="Baker D."/>
            <person name="Gharbi K."/>
            <person name="Hall N."/>
            <person name="Watson M."/>
            <person name="Adriaenssens E.M."/>
            <person name="Foster-Nyarko E."/>
            <person name="Jarju S."/>
            <person name="Secka A."/>
            <person name="Antonio M."/>
            <person name="Oren A."/>
            <person name="Chaudhuri R.R."/>
            <person name="La Ragione R."/>
            <person name="Hildebrand F."/>
            <person name="Pallen M.J."/>
        </authorList>
    </citation>
    <scope>NUCLEOTIDE SEQUENCE</scope>
    <source>
        <strain evidence="2">13766</strain>
    </source>
</reference>
<dbReference type="Proteomes" id="UP000824140">
    <property type="component" value="Unassembled WGS sequence"/>
</dbReference>
<accession>A0A9D1G0J2</accession>
<keyword evidence="1" id="KW-0812">Transmembrane</keyword>
<comment type="caution">
    <text evidence="2">The sequence shown here is derived from an EMBL/GenBank/DDBJ whole genome shotgun (WGS) entry which is preliminary data.</text>
</comment>
<dbReference type="Pfam" id="PF10112">
    <property type="entry name" value="Halogen_Hydrol"/>
    <property type="match status" value="1"/>
</dbReference>
<gene>
    <name evidence="2" type="ORF">IAA84_08340</name>
</gene>
<evidence type="ECO:0000256" key="1">
    <source>
        <dbReference type="SAM" id="Phobius"/>
    </source>
</evidence>
<proteinExistence type="predicted"/>
<keyword evidence="1" id="KW-0472">Membrane</keyword>
<keyword evidence="1" id="KW-1133">Transmembrane helix</keyword>
<organism evidence="2 3">
    <name type="scientific">Candidatus Alectryocaccomicrobium excrementavium</name>
    <dbReference type="NCBI Taxonomy" id="2840668"/>
    <lineage>
        <taxon>Bacteria</taxon>
        <taxon>Bacillati</taxon>
        <taxon>Bacillota</taxon>
        <taxon>Clostridia</taxon>
        <taxon>Candidatus Alectryocaccomicrobium</taxon>
    </lineage>
</organism>
<feature type="transmembrane region" description="Helical" evidence="1">
    <location>
        <begin position="31"/>
        <end position="49"/>
    </location>
</feature>
<evidence type="ECO:0000313" key="3">
    <source>
        <dbReference type="Proteomes" id="UP000824140"/>
    </source>
</evidence>
<reference evidence="2" key="1">
    <citation type="submission" date="2020-10" db="EMBL/GenBank/DDBJ databases">
        <authorList>
            <person name="Gilroy R."/>
        </authorList>
    </citation>
    <scope>NUCLEOTIDE SEQUENCE</scope>
    <source>
        <strain evidence="2">13766</strain>
    </source>
</reference>
<dbReference type="AlphaFoldDB" id="A0A9D1G0J2"/>
<dbReference type="EMBL" id="DVJN01000167">
    <property type="protein sequence ID" value="HIS93006.1"/>
    <property type="molecule type" value="Genomic_DNA"/>
</dbReference>
<protein>
    <submittedName>
        <fullName evidence="2">5-bromo-4-chloroindolyl phosphate hydrolysis family protein</fullName>
    </submittedName>
</protein>
<evidence type="ECO:0000313" key="2">
    <source>
        <dbReference type="EMBL" id="HIS93006.1"/>
    </source>
</evidence>
<sequence>MKRKTMRQLAVSLLAGGGVFALLALGLRWNFWFSALAGVGTYVGLFLLLTPKPDRMAAYFTSRPDGGQMIALMQEAEGDLRALRHVAGQIADAPTRQKALDLTATGEKMYRYLRETPEKIPAAHQFLSYYLDTVGRILNQYVKFQNTGLATDEVVSFQHKVRTLLPRLKKGFDEQWTQLMASERFDVEADMAVMSQLLHTEGLSWETKPGESA</sequence>